<organism evidence="2 3">
    <name type="scientific">Eikenella corrodens</name>
    <dbReference type="NCBI Taxonomy" id="539"/>
    <lineage>
        <taxon>Bacteria</taxon>
        <taxon>Pseudomonadati</taxon>
        <taxon>Pseudomonadota</taxon>
        <taxon>Betaproteobacteria</taxon>
        <taxon>Neisseriales</taxon>
        <taxon>Neisseriaceae</taxon>
        <taxon>Eikenella</taxon>
    </lineage>
</organism>
<protein>
    <submittedName>
        <fullName evidence="2">Uncharacterized protein</fullName>
    </submittedName>
</protein>
<sequence>MEIKLTLSDWLSIVGTAISLLGFTITILQLKKTKNAADAAQVASNEAKNTMQQLDTIVSMQKINGQFDELKTVLRHNNLAVAIIYITDLRKSIASLKGAHSNDASYFQKHLNTLTTIHSKIEDIDIKTDPTIIREIILQISDIQDSICERSSNNISTFQQEKENKNVNA</sequence>
<dbReference type="RefSeq" id="WP_003824514.1">
    <property type="nucleotide sequence ID" value="NZ_CP082861.1"/>
</dbReference>
<evidence type="ECO:0000256" key="1">
    <source>
        <dbReference type="SAM" id="Phobius"/>
    </source>
</evidence>
<keyword evidence="1" id="KW-1133">Transmembrane helix</keyword>
<feature type="transmembrane region" description="Helical" evidence="1">
    <location>
        <begin position="12"/>
        <end position="30"/>
    </location>
</feature>
<accession>A0A8B4GCJ9</accession>
<name>A0A8B4GCJ9_EIKCO</name>
<reference evidence="2 3" key="1">
    <citation type="submission" date="2017-06" db="EMBL/GenBank/DDBJ databases">
        <authorList>
            <consortium name="Pathogen Informatics"/>
        </authorList>
    </citation>
    <scope>NUCLEOTIDE SEQUENCE [LARGE SCALE GENOMIC DNA]</scope>
    <source>
        <strain evidence="2 3">NCTC10596</strain>
    </source>
</reference>
<proteinExistence type="predicted"/>
<evidence type="ECO:0000313" key="2">
    <source>
        <dbReference type="EMBL" id="SNW08422.1"/>
    </source>
</evidence>
<dbReference type="AlphaFoldDB" id="A0A8B4GCJ9"/>
<evidence type="ECO:0000313" key="3">
    <source>
        <dbReference type="Proteomes" id="UP000215465"/>
    </source>
</evidence>
<dbReference type="GeneID" id="60769904"/>
<dbReference type="KEGG" id="ecor:SAMEA4412678_1014"/>
<keyword evidence="1" id="KW-0812">Transmembrane</keyword>
<gene>
    <name evidence="2" type="ORF">SAMEA4412678_01014</name>
</gene>
<keyword evidence="1" id="KW-0472">Membrane</keyword>
<dbReference type="EMBL" id="LT906482">
    <property type="protein sequence ID" value="SNW08422.1"/>
    <property type="molecule type" value="Genomic_DNA"/>
</dbReference>
<dbReference type="Proteomes" id="UP000215465">
    <property type="component" value="Chromosome 1"/>
</dbReference>